<evidence type="ECO:0000256" key="5">
    <source>
        <dbReference type="ARBA" id="ARBA00022692"/>
    </source>
</evidence>
<evidence type="ECO:0000256" key="7">
    <source>
        <dbReference type="ARBA" id="ARBA00023114"/>
    </source>
</evidence>
<gene>
    <name evidence="11" type="ORF">Msub_11000</name>
</gene>
<dbReference type="RefSeq" id="WP_227506643.1">
    <property type="nucleotide sequence ID" value="NZ_LFBU01000001.1"/>
</dbReference>
<dbReference type="EMBL" id="LFBU01000001">
    <property type="protein sequence ID" value="KMQ74811.1"/>
    <property type="molecule type" value="Genomic_DNA"/>
</dbReference>
<evidence type="ECO:0000256" key="1">
    <source>
        <dbReference type="ARBA" id="ARBA00004571"/>
    </source>
</evidence>
<keyword evidence="10" id="KW-0732">Signal</keyword>
<dbReference type="GO" id="GO:0015774">
    <property type="term" value="P:polysaccharide transport"/>
    <property type="evidence" value="ECO:0007669"/>
    <property type="project" value="TreeGrafter"/>
</dbReference>
<dbReference type="GO" id="GO:0015288">
    <property type="term" value="F:porin activity"/>
    <property type="evidence" value="ECO:0007669"/>
    <property type="project" value="UniProtKB-KW"/>
</dbReference>
<evidence type="ECO:0000313" key="12">
    <source>
        <dbReference type="Proteomes" id="UP000036102"/>
    </source>
</evidence>
<proteinExistence type="inferred from homology"/>
<protein>
    <submittedName>
        <fullName evidence="11">Maltoporin (Phage lambda and maltose receptor)</fullName>
    </submittedName>
</protein>
<dbReference type="AlphaFoldDB" id="A0A0J7JA98"/>
<keyword evidence="6" id="KW-0406">Ion transport</keyword>
<evidence type="ECO:0000256" key="3">
    <source>
        <dbReference type="ARBA" id="ARBA00022448"/>
    </source>
</evidence>
<dbReference type="GO" id="GO:0015144">
    <property type="term" value="F:carbohydrate transmembrane transporter activity"/>
    <property type="evidence" value="ECO:0007669"/>
    <property type="project" value="TreeGrafter"/>
</dbReference>
<dbReference type="PATRIC" id="fig|1658765.3.peg.995"/>
<keyword evidence="7" id="KW-0626">Porin</keyword>
<dbReference type="InterPro" id="IPR003192">
    <property type="entry name" value="Porin_LamB"/>
</dbReference>
<evidence type="ECO:0000256" key="4">
    <source>
        <dbReference type="ARBA" id="ARBA00022452"/>
    </source>
</evidence>
<dbReference type="PANTHER" id="PTHR38762">
    <property type="entry name" value="CRYPTIC OUTER MEMBRANE PORIN BGLH-RELATED"/>
    <property type="match status" value="1"/>
</dbReference>
<keyword evidence="4" id="KW-1134">Transmembrane beta strand</keyword>
<keyword evidence="12" id="KW-1185">Reference proteome</keyword>
<dbReference type="Pfam" id="PF02264">
    <property type="entry name" value="LamB"/>
    <property type="match status" value="1"/>
</dbReference>
<keyword evidence="9" id="KW-0998">Cell outer membrane</keyword>
<feature type="chain" id="PRO_5005289782" evidence="10">
    <location>
        <begin position="31"/>
        <end position="442"/>
    </location>
</feature>
<feature type="signal peptide" evidence="10">
    <location>
        <begin position="1"/>
        <end position="30"/>
    </location>
</feature>
<evidence type="ECO:0000256" key="9">
    <source>
        <dbReference type="ARBA" id="ARBA00023237"/>
    </source>
</evidence>
<accession>A0A0J7JA98</accession>
<dbReference type="InterPro" id="IPR036998">
    <property type="entry name" value="Porin_LamB_sf"/>
</dbReference>
<dbReference type="GO" id="GO:0006811">
    <property type="term" value="P:monoatomic ion transport"/>
    <property type="evidence" value="ECO:0007669"/>
    <property type="project" value="UniProtKB-KW"/>
</dbReference>
<dbReference type="InterPro" id="IPR050286">
    <property type="entry name" value="G_neg_Bact_CarbUptk_Porin"/>
</dbReference>
<keyword evidence="3" id="KW-0813">Transport</keyword>
<evidence type="ECO:0000256" key="2">
    <source>
        <dbReference type="ARBA" id="ARBA00007055"/>
    </source>
</evidence>
<evidence type="ECO:0000256" key="8">
    <source>
        <dbReference type="ARBA" id="ARBA00023136"/>
    </source>
</evidence>
<reference evidence="11 12" key="1">
    <citation type="submission" date="2015-06" db="EMBL/GenBank/DDBJ databases">
        <title>Marinobacter subterrani, a genetically tractable neutrophilic iron-oxidizing strain isolated from the Soudan Iron Mine.</title>
        <authorList>
            <person name="Bonis B.M."/>
            <person name="Gralnick J.A."/>
        </authorList>
    </citation>
    <scope>NUCLEOTIDE SEQUENCE [LARGE SCALE GENOMIC DNA]</scope>
    <source>
        <strain evidence="11 12">JG233</strain>
    </source>
</reference>
<dbReference type="Proteomes" id="UP000036102">
    <property type="component" value="Unassembled WGS sequence"/>
</dbReference>
<comment type="similarity">
    <text evidence="2">Belongs to the porin LamB (TC 1.B.3) family.</text>
</comment>
<dbReference type="PANTHER" id="PTHR38762:SF1">
    <property type="entry name" value="CRYPTIC OUTER MEMBRANE PORIN BGLH-RELATED"/>
    <property type="match status" value="1"/>
</dbReference>
<sequence length="442" mass="47676">MMQNKKRFTVNKLPLAAAITAAVLATPAVAVDFHGYARAGVSSNIGSGGEQTCFGSGATGHYVGRLADECDTYAELGLGEELFSQDGKTFRFDSMLSYSANRQGNDYQALNGFNNINNVDFTNQETTSNSSDPYGGGDIALRQLYVSAKNVIEFLPGSTLWAGKRFYQRKDIHQLDLFYLSNSGYGAGVENIKAGSGQLSLAYTNADTSDGDNFVQNNKFDVRYSFPLAGGNNLELIGIYAMADLTDAQEAAGINDENGYFFTAELSSGVMGGFNKFAIQYGADSMGFAAAENGSGGRVDNGNVAGYFESSWRLLNHGVIKLGKGWDLGHSVVYEQAQSHDPSAKDGERLSIVARPIYNWSPVMSTAIEVGYSDTDRPWFAESQDLGKFAIAQQWQAGPGYWARPVIRVYAATFFGDEAEAARGGEGIDGDIQVGAQIEAWW</sequence>
<comment type="caution">
    <text evidence="11">The sequence shown here is derived from an EMBL/GenBank/DDBJ whole genome shotgun (WGS) entry which is preliminary data.</text>
</comment>
<name>A0A0J7JA98_9GAMM</name>
<comment type="subcellular location">
    <subcellularLocation>
        <location evidence="1">Cell outer membrane</location>
        <topology evidence="1">Multi-pass membrane protein</topology>
    </subcellularLocation>
</comment>
<dbReference type="GO" id="GO:0046930">
    <property type="term" value="C:pore complex"/>
    <property type="evidence" value="ECO:0007669"/>
    <property type="project" value="UniProtKB-KW"/>
</dbReference>
<dbReference type="GO" id="GO:0009279">
    <property type="term" value="C:cell outer membrane"/>
    <property type="evidence" value="ECO:0007669"/>
    <property type="project" value="UniProtKB-SubCell"/>
</dbReference>
<evidence type="ECO:0000313" key="11">
    <source>
        <dbReference type="EMBL" id="KMQ74811.1"/>
    </source>
</evidence>
<evidence type="ECO:0000256" key="10">
    <source>
        <dbReference type="SAM" id="SignalP"/>
    </source>
</evidence>
<dbReference type="Gene3D" id="2.40.170.10">
    <property type="entry name" value="Porin, LamB type"/>
    <property type="match status" value="1"/>
</dbReference>
<dbReference type="SUPFAM" id="SSF56935">
    <property type="entry name" value="Porins"/>
    <property type="match status" value="1"/>
</dbReference>
<keyword evidence="5" id="KW-0812">Transmembrane</keyword>
<evidence type="ECO:0000256" key="6">
    <source>
        <dbReference type="ARBA" id="ARBA00023065"/>
    </source>
</evidence>
<organism evidence="11 12">
    <name type="scientific">Marinobacter subterrani</name>
    <dbReference type="NCBI Taxonomy" id="1658765"/>
    <lineage>
        <taxon>Bacteria</taxon>
        <taxon>Pseudomonadati</taxon>
        <taxon>Pseudomonadota</taxon>
        <taxon>Gammaproteobacteria</taxon>
        <taxon>Pseudomonadales</taxon>
        <taxon>Marinobacteraceae</taxon>
        <taxon>Marinobacter</taxon>
    </lineage>
</organism>
<keyword evidence="11" id="KW-0675">Receptor</keyword>
<dbReference type="NCBIfam" id="NF006860">
    <property type="entry name" value="PRK09360.1"/>
    <property type="match status" value="1"/>
</dbReference>
<keyword evidence="8" id="KW-0472">Membrane</keyword>
<dbReference type="STRING" id="1658765.Msub_11000"/>